<dbReference type="PANTHER" id="PTHR37422">
    <property type="entry name" value="TEICHURONIC ACID BIOSYNTHESIS PROTEIN TUAE"/>
    <property type="match status" value="1"/>
</dbReference>
<reference evidence="7" key="1">
    <citation type="submission" date="2022-08" db="EMBL/GenBank/DDBJ databases">
        <title>Alicyclobacillus dauci DSM2870, complete genome.</title>
        <authorList>
            <person name="Wang Q."/>
            <person name="Cai R."/>
            <person name="Wang Z."/>
        </authorList>
    </citation>
    <scope>NUCLEOTIDE SEQUENCE</scope>
    <source>
        <strain evidence="7">DSM 28700</strain>
    </source>
</reference>
<evidence type="ECO:0000313" key="7">
    <source>
        <dbReference type="EMBL" id="WAH36827.1"/>
    </source>
</evidence>
<accession>A0ABY6Z1W0</accession>
<keyword evidence="8" id="KW-1185">Reference proteome</keyword>
<dbReference type="InterPro" id="IPR007016">
    <property type="entry name" value="O-antigen_ligase-rel_domated"/>
</dbReference>
<feature type="transmembrane region" description="Helical" evidence="5">
    <location>
        <begin position="32"/>
        <end position="49"/>
    </location>
</feature>
<feature type="transmembrane region" description="Helical" evidence="5">
    <location>
        <begin position="383"/>
        <end position="400"/>
    </location>
</feature>
<proteinExistence type="predicted"/>
<feature type="transmembrane region" description="Helical" evidence="5">
    <location>
        <begin position="129"/>
        <end position="149"/>
    </location>
</feature>
<keyword evidence="7" id="KW-0436">Ligase</keyword>
<protein>
    <submittedName>
        <fullName evidence="7">O-antigen ligase family protein</fullName>
    </submittedName>
</protein>
<evidence type="ECO:0000256" key="5">
    <source>
        <dbReference type="SAM" id="Phobius"/>
    </source>
</evidence>
<dbReference type="InterPro" id="IPR051533">
    <property type="entry name" value="WaaL-like"/>
</dbReference>
<dbReference type="Pfam" id="PF04932">
    <property type="entry name" value="Wzy_C"/>
    <property type="match status" value="1"/>
</dbReference>
<feature type="transmembrane region" description="Helical" evidence="5">
    <location>
        <begin position="87"/>
        <end position="109"/>
    </location>
</feature>
<sequence length="410" mass="45405">MKKAYGIVALLAALLLVSLIQNITIVSLGSGFNLKPYHILILLVALWSIGKGRIVFSVRLLPFWIAPILLVCVSLFDWVYFHMSLAGTFRAVIAFAGFLDAYFLSTLVLRAQGLMYRDILQGMRITVTVYFFSVYIIVITNAKTVIDFIKSPNGHPLIPTVVGGGVNIEATWLALLSVMFIRTRYFLVFGLLSTVYSILTASRAGIFAILLVYATDMVVRLKRKNMPVADVIGVLLIALYIVEPLLYSHFFKPSTTVSHHGGYTTQHVGYAAQRVADIGTDPGSTGRFRLWKWALESIKMSPITGFGIGDGIEVMRKLSNFGFSESNVHDFVLQFLVDTGIIGLATYIVWLVQIVRNKLPYEMFLAAAGYTALSLIQFEGYDVIFWLILGIGLAVSINCSNSKGQLREDA</sequence>
<evidence type="ECO:0000313" key="8">
    <source>
        <dbReference type="Proteomes" id="UP001164803"/>
    </source>
</evidence>
<dbReference type="PANTHER" id="PTHR37422:SF13">
    <property type="entry name" value="LIPOPOLYSACCHARIDE BIOSYNTHESIS PROTEIN PA4999-RELATED"/>
    <property type="match status" value="1"/>
</dbReference>
<dbReference type="EMBL" id="CP104064">
    <property type="protein sequence ID" value="WAH36827.1"/>
    <property type="molecule type" value="Genomic_DNA"/>
</dbReference>
<feature type="transmembrane region" description="Helical" evidence="5">
    <location>
        <begin position="61"/>
        <end position="81"/>
    </location>
</feature>
<dbReference type="RefSeq" id="WP_268044218.1">
    <property type="nucleotide sequence ID" value="NZ_CP104064.1"/>
</dbReference>
<gene>
    <name evidence="7" type="ORF">NZD86_22095</name>
</gene>
<dbReference type="Proteomes" id="UP001164803">
    <property type="component" value="Chromosome"/>
</dbReference>
<evidence type="ECO:0000259" key="6">
    <source>
        <dbReference type="Pfam" id="PF04932"/>
    </source>
</evidence>
<comment type="subcellular location">
    <subcellularLocation>
        <location evidence="1">Membrane</location>
        <topology evidence="1">Multi-pass membrane protein</topology>
    </subcellularLocation>
</comment>
<evidence type="ECO:0000256" key="3">
    <source>
        <dbReference type="ARBA" id="ARBA00022989"/>
    </source>
</evidence>
<feature type="transmembrane region" description="Helical" evidence="5">
    <location>
        <begin position="331"/>
        <end position="352"/>
    </location>
</feature>
<feature type="transmembrane region" description="Helical" evidence="5">
    <location>
        <begin position="226"/>
        <end position="247"/>
    </location>
</feature>
<name>A0ABY6Z1W0_9BACL</name>
<organism evidence="7 8">
    <name type="scientific">Alicyclobacillus dauci</name>
    <dbReference type="NCBI Taxonomy" id="1475485"/>
    <lineage>
        <taxon>Bacteria</taxon>
        <taxon>Bacillati</taxon>
        <taxon>Bacillota</taxon>
        <taxon>Bacilli</taxon>
        <taxon>Bacillales</taxon>
        <taxon>Alicyclobacillaceae</taxon>
        <taxon>Alicyclobacillus</taxon>
    </lineage>
</organism>
<dbReference type="GO" id="GO:0016874">
    <property type="term" value="F:ligase activity"/>
    <property type="evidence" value="ECO:0007669"/>
    <property type="project" value="UniProtKB-KW"/>
</dbReference>
<feature type="transmembrane region" description="Helical" evidence="5">
    <location>
        <begin position="185"/>
        <end position="214"/>
    </location>
</feature>
<evidence type="ECO:0000256" key="1">
    <source>
        <dbReference type="ARBA" id="ARBA00004141"/>
    </source>
</evidence>
<keyword evidence="4 5" id="KW-0472">Membrane</keyword>
<keyword evidence="2 5" id="KW-0812">Transmembrane</keyword>
<keyword evidence="3 5" id="KW-1133">Transmembrane helix</keyword>
<evidence type="ECO:0000256" key="4">
    <source>
        <dbReference type="ARBA" id="ARBA00023136"/>
    </source>
</evidence>
<evidence type="ECO:0000256" key="2">
    <source>
        <dbReference type="ARBA" id="ARBA00022692"/>
    </source>
</evidence>
<feature type="domain" description="O-antigen ligase-related" evidence="6">
    <location>
        <begin position="191"/>
        <end position="348"/>
    </location>
</feature>